<organism evidence="2">
    <name type="scientific">Bifidobacterium dentium</name>
    <dbReference type="NCBI Taxonomy" id="1689"/>
    <lineage>
        <taxon>Bacteria</taxon>
        <taxon>Bacillati</taxon>
        <taxon>Actinomycetota</taxon>
        <taxon>Actinomycetes</taxon>
        <taxon>Bifidobacteriales</taxon>
        <taxon>Bifidobacteriaceae</taxon>
        <taxon>Bifidobacterium</taxon>
    </lineage>
</organism>
<protein>
    <recommendedName>
        <fullName evidence="3">Secreted protein</fullName>
    </recommendedName>
</protein>
<dbReference type="RefSeq" id="WP_240128238.1">
    <property type="nucleotide sequence ID" value="NZ_JACZDN010000006.1"/>
</dbReference>
<reference evidence="2" key="1">
    <citation type="submission" date="2019-11" db="EMBL/GenBank/DDBJ databases">
        <authorList>
            <person name="Feng L."/>
        </authorList>
    </citation>
    <scope>NUCLEOTIDE SEQUENCE</scope>
    <source>
        <strain evidence="2">BdentiumLFYP24</strain>
    </source>
</reference>
<accession>A0A6N2UY14</accession>
<evidence type="ECO:0000313" key="2">
    <source>
        <dbReference type="EMBL" id="VYT22698.1"/>
    </source>
</evidence>
<dbReference type="EMBL" id="CACRSP010000015">
    <property type="protein sequence ID" value="VYT22698.1"/>
    <property type="molecule type" value="Genomic_DNA"/>
</dbReference>
<evidence type="ECO:0000256" key="1">
    <source>
        <dbReference type="SAM" id="SignalP"/>
    </source>
</evidence>
<name>A0A6N2UY14_9BIFI</name>
<keyword evidence="1" id="KW-0732">Signal</keyword>
<feature type="signal peptide" evidence="1">
    <location>
        <begin position="1"/>
        <end position="28"/>
    </location>
</feature>
<feature type="chain" id="PRO_5027114224" description="Secreted protein" evidence="1">
    <location>
        <begin position="29"/>
        <end position="144"/>
    </location>
</feature>
<proteinExistence type="predicted"/>
<evidence type="ECO:0008006" key="3">
    <source>
        <dbReference type="Google" id="ProtNLM"/>
    </source>
</evidence>
<dbReference type="AlphaFoldDB" id="A0A6N2UY14"/>
<sequence>MMKSLRMSRIMRCCVALFAAVASMCCFAAPAMANNHGDTAWSAYLKNWETSDTPNRQKQDSSYAYIKADFVTKNRTIRAWAPGYSNNDVKSSTVNFTTGQSRKISQYAFENNGYKPCQIHLRLQNTAKYNDVTQAWGVWSPDSV</sequence>
<gene>
    <name evidence="2" type="ORF">BDLFYP24_00648</name>
</gene>